<proteinExistence type="predicted"/>
<sequence>MERIVEELPHPKPSVTQPSSLKIIAWLMLCLEEPTHLSAQKTVRDDFQRKLDHIHYQVCTLNSNVVWKLSDKALSFLILTARQLLSMVSFPPSPQQHQVRRSIEDKKKAAIELTPAERLIQAKNFAHKYDTTQVTAGIVEFIEYLISSGRITETSGSRWWRGVNGLMILDLCEADEALSCGERLEGLPATVQPWLSLLKCRTKRYELDYCF</sequence>
<gene>
    <name evidence="1" type="ORF">O181_057263</name>
</gene>
<protein>
    <submittedName>
        <fullName evidence="1">Uncharacterized protein</fullName>
    </submittedName>
</protein>
<name>A0A9Q3EB04_9BASI</name>
<keyword evidence="2" id="KW-1185">Reference proteome</keyword>
<evidence type="ECO:0000313" key="1">
    <source>
        <dbReference type="EMBL" id="MBW0517548.1"/>
    </source>
</evidence>
<organism evidence="1 2">
    <name type="scientific">Austropuccinia psidii MF-1</name>
    <dbReference type="NCBI Taxonomy" id="1389203"/>
    <lineage>
        <taxon>Eukaryota</taxon>
        <taxon>Fungi</taxon>
        <taxon>Dikarya</taxon>
        <taxon>Basidiomycota</taxon>
        <taxon>Pucciniomycotina</taxon>
        <taxon>Pucciniomycetes</taxon>
        <taxon>Pucciniales</taxon>
        <taxon>Sphaerophragmiaceae</taxon>
        <taxon>Austropuccinia</taxon>
    </lineage>
</organism>
<comment type="caution">
    <text evidence="1">The sequence shown here is derived from an EMBL/GenBank/DDBJ whole genome shotgun (WGS) entry which is preliminary data.</text>
</comment>
<accession>A0A9Q3EB04</accession>
<reference evidence="1" key="1">
    <citation type="submission" date="2021-03" db="EMBL/GenBank/DDBJ databases">
        <title>Draft genome sequence of rust myrtle Austropuccinia psidii MF-1, a brazilian biotype.</title>
        <authorList>
            <person name="Quecine M.C."/>
            <person name="Pachon D.M.R."/>
            <person name="Bonatelli M.L."/>
            <person name="Correr F.H."/>
            <person name="Franceschini L.M."/>
            <person name="Leite T.F."/>
            <person name="Margarido G.R.A."/>
            <person name="Almeida C.A."/>
            <person name="Ferrarezi J.A."/>
            <person name="Labate C.A."/>
        </authorList>
    </citation>
    <scope>NUCLEOTIDE SEQUENCE</scope>
    <source>
        <strain evidence="1">MF-1</strain>
    </source>
</reference>
<dbReference type="Proteomes" id="UP000765509">
    <property type="component" value="Unassembled WGS sequence"/>
</dbReference>
<evidence type="ECO:0000313" key="2">
    <source>
        <dbReference type="Proteomes" id="UP000765509"/>
    </source>
</evidence>
<dbReference type="OrthoDB" id="2496970at2759"/>
<dbReference type="EMBL" id="AVOT02026006">
    <property type="protein sequence ID" value="MBW0517548.1"/>
    <property type="molecule type" value="Genomic_DNA"/>
</dbReference>
<dbReference type="AlphaFoldDB" id="A0A9Q3EB04"/>